<proteinExistence type="predicted"/>
<dbReference type="STRING" id="633697.EubceDRAFT1_1107"/>
<evidence type="ECO:0000313" key="1">
    <source>
        <dbReference type="EMBL" id="EIM56924.1"/>
    </source>
</evidence>
<protein>
    <submittedName>
        <fullName evidence="1">Uncharacterized protein</fullName>
    </submittedName>
</protein>
<sequence>MESLLRQAFDGYGNGAQNGISQITYISKDIIMSGEKETTWLK</sequence>
<evidence type="ECO:0000313" key="2">
    <source>
        <dbReference type="Proteomes" id="UP000005753"/>
    </source>
</evidence>
<dbReference type="EMBL" id="CM001487">
    <property type="protein sequence ID" value="EIM56924.1"/>
    <property type="molecule type" value="Genomic_DNA"/>
</dbReference>
<gene>
    <name evidence="1" type="ORF">EubceDRAFT1_1107</name>
</gene>
<reference evidence="1 2" key="2">
    <citation type="submission" date="2012-02" db="EMBL/GenBank/DDBJ databases">
        <title>Improved High-Quality Draft sequence of Eubacterium cellulosolvens 6.</title>
        <authorList>
            <consortium name="US DOE Joint Genome Institute"/>
            <person name="Lucas S."/>
            <person name="Han J."/>
            <person name="Lapidus A."/>
            <person name="Cheng J.-F."/>
            <person name="Goodwin L."/>
            <person name="Pitluck S."/>
            <person name="Peters L."/>
            <person name="Mikhailova N."/>
            <person name="Gu W."/>
            <person name="Detter J.C."/>
            <person name="Han C."/>
            <person name="Tapia R."/>
            <person name="Land M."/>
            <person name="Hauser L."/>
            <person name="Kyrpides N."/>
            <person name="Ivanova N."/>
            <person name="Pagani I."/>
            <person name="Johnson E."/>
            <person name="Mukhopadhyay B."/>
            <person name="Anderson I."/>
            <person name="Woyke T."/>
        </authorList>
    </citation>
    <scope>NUCLEOTIDE SEQUENCE [LARGE SCALE GENOMIC DNA]</scope>
    <source>
        <strain evidence="1 2">6</strain>
    </source>
</reference>
<organism evidence="1 2">
    <name type="scientific">Eubacterium cellulosolvens (strain ATCC 43171 / JCM 9499 / 6)</name>
    <name type="common">Cillobacterium cellulosolvens</name>
    <dbReference type="NCBI Taxonomy" id="633697"/>
    <lineage>
        <taxon>Bacteria</taxon>
        <taxon>Bacillati</taxon>
        <taxon>Bacillota</taxon>
        <taxon>Clostridia</taxon>
        <taxon>Eubacteriales</taxon>
        <taxon>Eubacteriaceae</taxon>
        <taxon>Eubacterium</taxon>
    </lineage>
</organism>
<reference evidence="1 2" key="1">
    <citation type="submission" date="2010-08" db="EMBL/GenBank/DDBJ databases">
        <authorList>
            <consortium name="US DOE Joint Genome Institute (JGI-PGF)"/>
            <person name="Lucas S."/>
            <person name="Copeland A."/>
            <person name="Lapidus A."/>
            <person name="Cheng J.-F."/>
            <person name="Bruce D."/>
            <person name="Goodwin L."/>
            <person name="Pitluck S."/>
            <person name="Land M.L."/>
            <person name="Hauser L."/>
            <person name="Chang Y.-J."/>
            <person name="Anderson I.J."/>
            <person name="Johnson E."/>
            <person name="Mulhopadhyay B."/>
            <person name="Kyrpides N."/>
            <person name="Woyke T.J."/>
        </authorList>
    </citation>
    <scope>NUCLEOTIDE SEQUENCE [LARGE SCALE GENOMIC DNA]</scope>
    <source>
        <strain evidence="1 2">6</strain>
    </source>
</reference>
<dbReference type="HOGENOM" id="CLU_3251636_0_0_9"/>
<accession>I5AT01</accession>
<name>I5AT01_EUBC6</name>
<dbReference type="Proteomes" id="UP000005753">
    <property type="component" value="Chromosome"/>
</dbReference>
<keyword evidence="2" id="KW-1185">Reference proteome</keyword>
<dbReference type="AlphaFoldDB" id="I5AT01"/>